<keyword evidence="2" id="KW-1185">Reference proteome</keyword>
<dbReference type="EMBL" id="JBHUOG010000001">
    <property type="protein sequence ID" value="MFD2794451.1"/>
    <property type="molecule type" value="Genomic_DNA"/>
</dbReference>
<dbReference type="Proteomes" id="UP001597479">
    <property type="component" value="Unassembled WGS sequence"/>
</dbReference>
<organism evidence="1 2">
    <name type="scientific">Promicromonospora vindobonensis</name>
    <dbReference type="NCBI Taxonomy" id="195748"/>
    <lineage>
        <taxon>Bacteria</taxon>
        <taxon>Bacillati</taxon>
        <taxon>Actinomycetota</taxon>
        <taxon>Actinomycetes</taxon>
        <taxon>Micrococcales</taxon>
        <taxon>Promicromonosporaceae</taxon>
        <taxon>Promicromonospora</taxon>
    </lineage>
</organism>
<sequence length="66" mass="7344">MARVTGETVVDRLHYLHALVQQADETSLALVASSELGPMIKALLAVLDDHTPDERGRGLHPVWWTR</sequence>
<name>A0ABW5VTU8_9MICO</name>
<comment type="caution">
    <text evidence="1">The sequence shown here is derived from an EMBL/GenBank/DDBJ whole genome shotgun (WGS) entry which is preliminary data.</text>
</comment>
<evidence type="ECO:0000313" key="1">
    <source>
        <dbReference type="EMBL" id="MFD2794451.1"/>
    </source>
</evidence>
<evidence type="ECO:0008006" key="3">
    <source>
        <dbReference type="Google" id="ProtNLM"/>
    </source>
</evidence>
<reference evidence="2" key="1">
    <citation type="journal article" date="2019" name="Int. J. Syst. Evol. Microbiol.">
        <title>The Global Catalogue of Microorganisms (GCM) 10K type strain sequencing project: providing services to taxonomists for standard genome sequencing and annotation.</title>
        <authorList>
            <consortium name="The Broad Institute Genomics Platform"/>
            <consortium name="The Broad Institute Genome Sequencing Center for Infectious Disease"/>
            <person name="Wu L."/>
            <person name="Ma J."/>
        </authorList>
    </citation>
    <scope>NUCLEOTIDE SEQUENCE [LARGE SCALE GENOMIC DNA]</scope>
    <source>
        <strain evidence="2">CCM 7044</strain>
    </source>
</reference>
<gene>
    <name evidence="1" type="ORF">ACFS27_12920</name>
</gene>
<dbReference type="RefSeq" id="WP_377183471.1">
    <property type="nucleotide sequence ID" value="NZ_JBHUOG010000001.1"/>
</dbReference>
<protein>
    <recommendedName>
        <fullName evidence="3">Hemerythrin HHE cation binding domain-containing protein</fullName>
    </recommendedName>
</protein>
<accession>A0ABW5VTU8</accession>
<proteinExistence type="predicted"/>
<evidence type="ECO:0000313" key="2">
    <source>
        <dbReference type="Proteomes" id="UP001597479"/>
    </source>
</evidence>